<dbReference type="InterPro" id="IPR022024">
    <property type="entry name" value="DUF3602"/>
</dbReference>
<accession>A0A1D2VL13</accession>
<feature type="region of interest" description="Disordered" evidence="1">
    <location>
        <begin position="1"/>
        <end position="116"/>
    </location>
</feature>
<protein>
    <submittedName>
        <fullName evidence="2">Uncharacterized protein</fullName>
    </submittedName>
</protein>
<evidence type="ECO:0000313" key="3">
    <source>
        <dbReference type="Proteomes" id="UP000095038"/>
    </source>
</evidence>
<evidence type="ECO:0000313" key="2">
    <source>
        <dbReference type="EMBL" id="ODV62296.1"/>
    </source>
</evidence>
<reference evidence="3" key="1">
    <citation type="submission" date="2016-05" db="EMBL/GenBank/DDBJ databases">
        <title>Comparative genomics of biotechnologically important yeasts.</title>
        <authorList>
            <consortium name="DOE Joint Genome Institute"/>
            <person name="Riley R."/>
            <person name="Haridas S."/>
            <person name="Wolfe K.H."/>
            <person name="Lopes M.R."/>
            <person name="Hittinger C.T."/>
            <person name="Goker M."/>
            <person name="Salamov A."/>
            <person name="Wisecaver J."/>
            <person name="Long T.M."/>
            <person name="Aerts A.L."/>
            <person name="Barry K."/>
            <person name="Choi C."/>
            <person name="Clum A."/>
            <person name="Coughlan A.Y."/>
            <person name="Deshpande S."/>
            <person name="Douglass A.P."/>
            <person name="Hanson S.J."/>
            <person name="Klenk H.-P."/>
            <person name="Labutti K."/>
            <person name="Lapidus A."/>
            <person name="Lindquist E."/>
            <person name="Lipzen A."/>
            <person name="Meier-Kolthoff J.P."/>
            <person name="Ohm R.A."/>
            <person name="Otillar R.P."/>
            <person name="Pangilinan J."/>
            <person name="Peng Y."/>
            <person name="Rokas A."/>
            <person name="Rosa C.A."/>
            <person name="Scheuner C."/>
            <person name="Sibirny A.A."/>
            <person name="Slot J.C."/>
            <person name="Stielow J.B."/>
            <person name="Sun H."/>
            <person name="Kurtzman C.P."/>
            <person name="Blackwell M."/>
            <person name="Grigoriev I.V."/>
            <person name="Jeffries T.W."/>
        </authorList>
    </citation>
    <scope>NUCLEOTIDE SEQUENCE [LARGE SCALE GENOMIC DNA]</scope>
    <source>
        <strain evidence="3">DSM 1968</strain>
    </source>
</reference>
<proteinExistence type="predicted"/>
<gene>
    <name evidence="2" type="ORF">ASCRUDRAFT_69112</name>
</gene>
<dbReference type="PANTHER" id="PTHR34693">
    <property type="entry name" value="PROTEIN PAR32"/>
    <property type="match status" value="1"/>
</dbReference>
<evidence type="ECO:0000256" key="1">
    <source>
        <dbReference type="SAM" id="MobiDB-lite"/>
    </source>
</evidence>
<dbReference type="InterPro" id="IPR053203">
    <property type="entry name" value="Cisplatin_resist-associated"/>
</dbReference>
<dbReference type="InParanoid" id="A0A1D2VL13"/>
<dbReference type="AlphaFoldDB" id="A0A1D2VL13"/>
<dbReference type="PANTHER" id="PTHR34693:SF1">
    <property type="entry name" value="PROTEIN PAR32"/>
    <property type="match status" value="1"/>
</dbReference>
<dbReference type="OrthoDB" id="3063476at2759"/>
<sequence>MSEEAPKFTTIGRGGAGNIVKTDSKPSSPKLIPMGSDTPHIPESQPRYTTGRGGAGNMVKNDDPDKARLAQDIEPVTSNGSGKVKLSPIKSIGRGGYGNMIDTTLSQDKQKPEKKPSLFEKIKNVFK</sequence>
<dbReference type="EMBL" id="KV454477">
    <property type="protein sequence ID" value="ODV62296.1"/>
    <property type="molecule type" value="Genomic_DNA"/>
</dbReference>
<dbReference type="GeneID" id="30965265"/>
<dbReference type="RefSeq" id="XP_020048603.1">
    <property type="nucleotide sequence ID" value="XM_020191629.1"/>
</dbReference>
<organism evidence="2 3">
    <name type="scientific">Ascoidea rubescens DSM 1968</name>
    <dbReference type="NCBI Taxonomy" id="1344418"/>
    <lineage>
        <taxon>Eukaryota</taxon>
        <taxon>Fungi</taxon>
        <taxon>Dikarya</taxon>
        <taxon>Ascomycota</taxon>
        <taxon>Saccharomycotina</taxon>
        <taxon>Saccharomycetes</taxon>
        <taxon>Ascoideaceae</taxon>
        <taxon>Ascoidea</taxon>
    </lineage>
</organism>
<dbReference type="Proteomes" id="UP000095038">
    <property type="component" value="Unassembled WGS sequence"/>
</dbReference>
<name>A0A1D2VL13_9ASCO</name>
<feature type="compositionally biased region" description="Basic and acidic residues" evidence="1">
    <location>
        <begin position="60"/>
        <end position="71"/>
    </location>
</feature>
<keyword evidence="3" id="KW-1185">Reference proteome</keyword>
<dbReference type="Pfam" id="PF12223">
    <property type="entry name" value="DUF3602"/>
    <property type="match status" value="1"/>
</dbReference>